<dbReference type="RefSeq" id="WP_015028766.1">
    <property type="nucleotide sequence ID" value="NC_018748.1"/>
</dbReference>
<feature type="chain" id="PRO_5045156665" evidence="3">
    <location>
        <begin position="22"/>
        <end position="429"/>
    </location>
</feature>
<dbReference type="InterPro" id="IPR003409">
    <property type="entry name" value="MORN"/>
</dbReference>
<dbReference type="PANTHER" id="PTHR43215">
    <property type="entry name" value="RADIAL SPOKE HEAD 1 HOMOLOG"/>
    <property type="match status" value="1"/>
</dbReference>
<sequence>MKLKLLTLSTVFSTILSIANAQEETVHSLGYNYYGQKINERAFCSQFSFRSKEIAEKAVDEIVRRSGLKRNFYVMECPNTDNCFAAIQGQTRLIVYDGAFMKKANDLSKSDWGALSILAHEIGHHLQGHTIIEGGSDPTKELEADEFSGFVMYQMGATLKEAQAAISKLTSDYDGGSHPARPKRLAAIKKGYENAQELYPNIKKTDGSILVQAKNQTSEEPTKTISQPQNTPRTIPQQIPTHNPLPIENNGNVDKVDNPVENAEGTFKKPEIVLTDSPKKEEINGETKKGGCFEGDCSNGFGKMINPKTEEKYEGEWRNGKRDGRGVEFYPDGEKKYVGNFKIGKYEGNGTYFYKNGDKYVGKFKNGFMNDDKGYFIFNNNIRLVVRMENNIKHGKAMRIYPDGRREDTFYINDIERKGYIPDKKARQY</sequence>
<reference evidence="4 5" key="1">
    <citation type="submission" date="2011-07" db="EMBL/GenBank/DDBJ databases">
        <title>The complete genome of chromosome of Emticicia oligotrophica DSM 17448.</title>
        <authorList>
            <consortium name="US DOE Joint Genome Institute (JGI-PGF)"/>
            <person name="Lucas S."/>
            <person name="Han J."/>
            <person name="Lapidus A."/>
            <person name="Bruce D."/>
            <person name="Goodwin L."/>
            <person name="Pitluck S."/>
            <person name="Peters L."/>
            <person name="Kyrpides N."/>
            <person name="Mavromatis K."/>
            <person name="Ivanova N."/>
            <person name="Ovchinnikova G."/>
            <person name="Teshima H."/>
            <person name="Detter J.C."/>
            <person name="Tapia R."/>
            <person name="Han C."/>
            <person name="Land M."/>
            <person name="Hauser L."/>
            <person name="Markowitz V."/>
            <person name="Cheng J.-F."/>
            <person name="Hugenholtz P."/>
            <person name="Woyke T."/>
            <person name="Wu D."/>
            <person name="Tindall B."/>
            <person name="Pomrenke H."/>
            <person name="Brambilla E."/>
            <person name="Klenk H.-P."/>
            <person name="Eisen J.A."/>
        </authorList>
    </citation>
    <scope>NUCLEOTIDE SEQUENCE [LARGE SCALE GENOMIC DNA]</scope>
    <source>
        <strain evidence="4 5">DSM 17448</strain>
    </source>
</reference>
<keyword evidence="3" id="KW-0732">Signal</keyword>
<feature type="signal peptide" evidence="3">
    <location>
        <begin position="1"/>
        <end position="21"/>
    </location>
</feature>
<accession>A0ABN4API3</accession>
<dbReference type="Gene3D" id="2.20.110.10">
    <property type="entry name" value="Histone H3 K4-specific methyltransferase SET7/9 N-terminal domain"/>
    <property type="match status" value="2"/>
</dbReference>
<dbReference type="Pfam" id="PF02493">
    <property type="entry name" value="MORN"/>
    <property type="match status" value="3"/>
</dbReference>
<dbReference type="PANTHER" id="PTHR43215:SF14">
    <property type="entry name" value="RADIAL SPOKE HEAD 1 HOMOLOG"/>
    <property type="match status" value="1"/>
</dbReference>
<evidence type="ECO:0000313" key="4">
    <source>
        <dbReference type="EMBL" id="AFK03068.1"/>
    </source>
</evidence>
<dbReference type="SUPFAM" id="SSF82185">
    <property type="entry name" value="Histone H3 K4-specific methyltransferase SET7/9 N-terminal domain"/>
    <property type="match status" value="1"/>
</dbReference>
<evidence type="ECO:0000256" key="1">
    <source>
        <dbReference type="ARBA" id="ARBA00022737"/>
    </source>
</evidence>
<name>A0ABN4API3_EMTOG</name>
<dbReference type="EMBL" id="CP002961">
    <property type="protein sequence ID" value="AFK03068.1"/>
    <property type="molecule type" value="Genomic_DNA"/>
</dbReference>
<evidence type="ECO:0000256" key="3">
    <source>
        <dbReference type="SAM" id="SignalP"/>
    </source>
</evidence>
<protein>
    <submittedName>
        <fullName evidence="4">MORN repeat-containing protein</fullName>
    </submittedName>
</protein>
<gene>
    <name evidence="4" type="ordered locus">Emtol_1928</name>
</gene>
<proteinExistence type="predicted"/>
<keyword evidence="5" id="KW-1185">Reference proteome</keyword>
<evidence type="ECO:0000313" key="5">
    <source>
        <dbReference type="Proteomes" id="UP000002875"/>
    </source>
</evidence>
<feature type="compositionally biased region" description="Polar residues" evidence="2">
    <location>
        <begin position="215"/>
        <end position="241"/>
    </location>
</feature>
<evidence type="ECO:0000256" key="2">
    <source>
        <dbReference type="SAM" id="MobiDB-lite"/>
    </source>
</evidence>
<keyword evidence="1" id="KW-0677">Repeat</keyword>
<feature type="region of interest" description="Disordered" evidence="2">
    <location>
        <begin position="215"/>
        <end position="266"/>
    </location>
</feature>
<organism evidence="4 5">
    <name type="scientific">Emticicia oligotrophica (strain DSM 17448 / CIP 109782 / MTCC 6937 / GPTSA100-15)</name>
    <dbReference type="NCBI Taxonomy" id="929562"/>
    <lineage>
        <taxon>Bacteria</taxon>
        <taxon>Pseudomonadati</taxon>
        <taxon>Bacteroidota</taxon>
        <taxon>Cytophagia</taxon>
        <taxon>Cytophagales</taxon>
        <taxon>Leadbetterellaceae</taxon>
        <taxon>Emticicia</taxon>
    </lineage>
</organism>
<dbReference type="Proteomes" id="UP000002875">
    <property type="component" value="Chromosome"/>
</dbReference>
<dbReference type="SMART" id="SM00698">
    <property type="entry name" value="MORN"/>
    <property type="match status" value="2"/>
</dbReference>